<keyword evidence="2" id="KW-1185">Reference proteome</keyword>
<dbReference type="Proteomes" id="UP000789525">
    <property type="component" value="Unassembled WGS sequence"/>
</dbReference>
<protein>
    <submittedName>
        <fullName evidence="1">14975_t:CDS:1</fullName>
    </submittedName>
</protein>
<sequence length="1167" mass="130389">MDNYLPYLLKTQQNPDNPPTNNGRLPIPDFQDGFNSSSNTLSNTVDTDIPPEEPSLPEKLVSTPLGVTFSDKIFVGREIDEQDVLQRTLEDYASVYANISDNEYDHESSESCKASLQSASKNVANDAEVSYSKGLHLESVKTEQPSLRNGREKDDHDKRINEKSFMSLPVIKSEKKRVESRAIMEELSSIAGLPRVKEEDGDESNHVLVKSSTIMKRGADISCKDVPVANQEDSPSTFLRTPPSSPSARDADRRVSRSSSKPSLHSSKSTTSLFTQGSLTMESELGSLRSANSKRKSALSKSSSHSSFRERREEEVTFDRRTLRANVDQRGLFIKPKRPESAETGTDSGLSTNRIPKRPDKKLPDIPKTLSTSKADVLQSRSPHMRQASSIASSYYETASGSTATLHTAPPSPITETNEGTPKIQVNEIGSPEEYYEDEMSPSSSDKMGDDEAIVLEARDAAKRCFDEDETFMKKESIAEFLGGIKPLNSRTLKFYMEYFDFANLKLDVAFRRLCEKLYIKGETQQVDRILESFSKRYWECLLFFLTEVFKKNSSDIVHAIAYSILLLNTDLHIAQVSSKMTRVQFIRNTMAAIHEANTAQTSNIDTSEDDRSTITSLETNATANTVRPRRSSSIKSWLSNPNSSATNLSFTTNSFSRQWELELENLLKDMYNSIKSNQILLPLLQDVEKPSSSLSPGLHRSLSHSGYQNTRLNALMIKARRTSPSSSIISGGSENDSQVRSGPSSLSLRHTSSCETEITSTITEEGEDDKASTTDSIDTDESLELYLSGAPYAKEGLLVRKHFRESENKRAKDKSWKECFVVVEKGELRMFKFDTQSSRGSTGIGAIGGGNWMANATLMGQINLCHTITNALPPPGYNRDRPFVFALLTHNGGLYFFQAGTAELVNEWVSTCNYWAARLSKEPLSGGVSNMEYGWGRCLEQSNDAGSDFDSRSILSEPRSIMSNASTHTSDRVFISEWKTPIPPSVPSNHDEASQLAALKKYRDDLENELNEHKNFWDPMSKFFHPRSPNHTKAIANWEKKSQWLLYEIVKYTTYIECIESSIAHKAEMKKAKAKNVEIAIEESISNGDDLESNENEQDRLELRDRAKLLIQRATWTPGDGYSLNLPKELLYDDAVDDTDDGIINADFIGFEAAVTAAKNRTSKNK</sequence>
<organism evidence="1 2">
    <name type="scientific">Acaulospora colombiana</name>
    <dbReference type="NCBI Taxonomy" id="27376"/>
    <lineage>
        <taxon>Eukaryota</taxon>
        <taxon>Fungi</taxon>
        <taxon>Fungi incertae sedis</taxon>
        <taxon>Mucoromycota</taxon>
        <taxon>Glomeromycotina</taxon>
        <taxon>Glomeromycetes</taxon>
        <taxon>Diversisporales</taxon>
        <taxon>Acaulosporaceae</taxon>
        <taxon>Acaulospora</taxon>
    </lineage>
</organism>
<reference evidence="1" key="1">
    <citation type="submission" date="2021-06" db="EMBL/GenBank/DDBJ databases">
        <authorList>
            <person name="Kallberg Y."/>
            <person name="Tangrot J."/>
            <person name="Rosling A."/>
        </authorList>
    </citation>
    <scope>NUCLEOTIDE SEQUENCE</scope>
    <source>
        <strain evidence="1">CL356</strain>
    </source>
</reference>
<proteinExistence type="predicted"/>
<evidence type="ECO:0000313" key="1">
    <source>
        <dbReference type="EMBL" id="CAG8465868.1"/>
    </source>
</evidence>
<evidence type="ECO:0000313" key="2">
    <source>
        <dbReference type="Proteomes" id="UP000789525"/>
    </source>
</evidence>
<accession>A0ACA9KCW0</accession>
<gene>
    <name evidence="1" type="ORF">ACOLOM_LOCUS1373</name>
</gene>
<comment type="caution">
    <text evidence="1">The sequence shown here is derived from an EMBL/GenBank/DDBJ whole genome shotgun (WGS) entry which is preliminary data.</text>
</comment>
<dbReference type="EMBL" id="CAJVPT010001600">
    <property type="protein sequence ID" value="CAG8465868.1"/>
    <property type="molecule type" value="Genomic_DNA"/>
</dbReference>
<name>A0ACA9KCW0_9GLOM</name>